<reference evidence="1" key="1">
    <citation type="submission" date="2019-01" db="EMBL/GenBank/DDBJ databases">
        <title>Colletotrichum abscissum LGMF1257.</title>
        <authorList>
            <person name="Baroncelli R."/>
        </authorList>
    </citation>
    <scope>NUCLEOTIDE SEQUENCE</scope>
    <source>
        <strain evidence="1">Ca142</strain>
    </source>
</reference>
<evidence type="ECO:0000313" key="1">
    <source>
        <dbReference type="EMBL" id="KAI3533551.1"/>
    </source>
</evidence>
<dbReference type="Proteomes" id="UP001056436">
    <property type="component" value="Unassembled WGS sequence"/>
</dbReference>
<accession>A0A9Q0AYC3</accession>
<organism evidence="1 2">
    <name type="scientific">Colletotrichum abscissum</name>
    <dbReference type="NCBI Taxonomy" id="1671311"/>
    <lineage>
        <taxon>Eukaryota</taxon>
        <taxon>Fungi</taxon>
        <taxon>Dikarya</taxon>
        <taxon>Ascomycota</taxon>
        <taxon>Pezizomycotina</taxon>
        <taxon>Sordariomycetes</taxon>
        <taxon>Hypocreomycetidae</taxon>
        <taxon>Glomerellales</taxon>
        <taxon>Glomerellaceae</taxon>
        <taxon>Colletotrichum</taxon>
        <taxon>Colletotrichum acutatum species complex</taxon>
    </lineage>
</organism>
<keyword evidence="2" id="KW-1185">Reference proteome</keyword>
<proteinExistence type="predicted"/>
<name>A0A9Q0AYC3_9PEZI</name>
<dbReference type="AlphaFoldDB" id="A0A9Q0AYC3"/>
<comment type="caution">
    <text evidence="1">The sequence shown here is derived from an EMBL/GenBank/DDBJ whole genome shotgun (WGS) entry which is preliminary data.</text>
</comment>
<dbReference type="EMBL" id="SDAQ01000155">
    <property type="protein sequence ID" value="KAI3533551.1"/>
    <property type="molecule type" value="Genomic_DNA"/>
</dbReference>
<evidence type="ECO:0000313" key="2">
    <source>
        <dbReference type="Proteomes" id="UP001056436"/>
    </source>
</evidence>
<protein>
    <submittedName>
        <fullName evidence="1">Uncharacterized protein</fullName>
    </submittedName>
</protein>
<gene>
    <name evidence="1" type="ORF">CABS02_13539</name>
</gene>
<sequence length="85" mass="9241">MSCIRSQISMRTRPRTLTSASMAIHHASSMPTSTATSRVPLGGRLCLSSGKLEATMCLWPVFPHKTAFFPPTSMLESDEDEPSGK</sequence>